<feature type="transmembrane region" description="Helical" evidence="1">
    <location>
        <begin position="35"/>
        <end position="60"/>
    </location>
</feature>
<gene>
    <name evidence="2" type="ORF">V6R86_01590</name>
</gene>
<protein>
    <submittedName>
        <fullName evidence="2">DUF5985 family protein</fullName>
    </submittedName>
</protein>
<name>A0ABZ2G0S3_9SPHN</name>
<keyword evidence="3" id="KW-1185">Reference proteome</keyword>
<keyword evidence="1" id="KW-0472">Membrane</keyword>
<reference evidence="2 3" key="1">
    <citation type="submission" date="2024-02" db="EMBL/GenBank/DDBJ databases">
        <title>Full genome sequence of Sphingomonas kaistensis.</title>
        <authorList>
            <person name="Poletto B.L."/>
            <person name="Silva G."/>
            <person name="Galante D."/>
            <person name="Campos K.R."/>
            <person name="Santos M.B.N."/>
            <person name="Sacchi C.T."/>
        </authorList>
    </citation>
    <scope>NUCLEOTIDE SEQUENCE [LARGE SCALE GENOMIC DNA]</scope>
    <source>
        <strain evidence="2 3">MA4R</strain>
    </source>
</reference>
<evidence type="ECO:0000313" key="3">
    <source>
        <dbReference type="Proteomes" id="UP001382935"/>
    </source>
</evidence>
<evidence type="ECO:0000256" key="1">
    <source>
        <dbReference type="SAM" id="Phobius"/>
    </source>
</evidence>
<proteinExistence type="predicted"/>
<dbReference type="InterPro" id="IPR046027">
    <property type="entry name" value="DUF5985"/>
</dbReference>
<dbReference type="EMBL" id="CP145607">
    <property type="protein sequence ID" value="WWM69422.1"/>
    <property type="molecule type" value="Genomic_DNA"/>
</dbReference>
<sequence>MNDLAATFVYLLCFATSSACAFLLGRSYRRSRARLLLWSSLCFAFLAFNNLLLVIDLVVLPGPGIDLRLERLLTSLAGVAILLFGFIWDLGEEA</sequence>
<keyword evidence="1" id="KW-0812">Transmembrane</keyword>
<dbReference type="Pfam" id="PF19447">
    <property type="entry name" value="DUF5985"/>
    <property type="match status" value="1"/>
</dbReference>
<feature type="transmembrane region" description="Helical" evidence="1">
    <location>
        <begin position="72"/>
        <end position="91"/>
    </location>
</feature>
<accession>A0ABZ2G0S3</accession>
<dbReference type="RefSeq" id="WP_338501449.1">
    <property type="nucleotide sequence ID" value="NZ_CP145607.1"/>
</dbReference>
<organism evidence="2 3">
    <name type="scientific">Sphingomonas kaistensis</name>
    <dbReference type="NCBI Taxonomy" id="298708"/>
    <lineage>
        <taxon>Bacteria</taxon>
        <taxon>Pseudomonadati</taxon>
        <taxon>Pseudomonadota</taxon>
        <taxon>Alphaproteobacteria</taxon>
        <taxon>Sphingomonadales</taxon>
        <taxon>Sphingomonadaceae</taxon>
        <taxon>Sphingomonas</taxon>
    </lineage>
</organism>
<evidence type="ECO:0000313" key="2">
    <source>
        <dbReference type="EMBL" id="WWM69422.1"/>
    </source>
</evidence>
<dbReference type="Proteomes" id="UP001382935">
    <property type="component" value="Chromosome"/>
</dbReference>
<keyword evidence="1" id="KW-1133">Transmembrane helix</keyword>